<protein>
    <recommendedName>
        <fullName evidence="1">F-box domain-containing protein</fullName>
    </recommendedName>
</protein>
<organism evidence="2 3">
    <name type="scientific">Leucocoprinus leucothites</name>
    <dbReference type="NCBI Taxonomy" id="201217"/>
    <lineage>
        <taxon>Eukaryota</taxon>
        <taxon>Fungi</taxon>
        <taxon>Dikarya</taxon>
        <taxon>Basidiomycota</taxon>
        <taxon>Agaricomycotina</taxon>
        <taxon>Agaricomycetes</taxon>
        <taxon>Agaricomycetidae</taxon>
        <taxon>Agaricales</taxon>
        <taxon>Agaricineae</taxon>
        <taxon>Agaricaceae</taxon>
        <taxon>Leucocoprinus</taxon>
    </lineage>
</organism>
<gene>
    <name evidence="2" type="ORF">D9756_006492</name>
</gene>
<dbReference type="Gene3D" id="1.20.1280.50">
    <property type="match status" value="1"/>
</dbReference>
<evidence type="ECO:0000313" key="2">
    <source>
        <dbReference type="EMBL" id="KAF5357258.1"/>
    </source>
</evidence>
<name>A0A8H5G2T2_9AGAR</name>
<dbReference type="EMBL" id="JAACJO010000006">
    <property type="protein sequence ID" value="KAF5357258.1"/>
    <property type="molecule type" value="Genomic_DNA"/>
</dbReference>
<sequence length="414" mass="47192">MVELPPEILEHIFTSIQENRSQNYRDCSLVCSRWRSPAQRELFGIAAFTITRLDLVISSLDSFTYTTLVEDTYLCSLISSVPILRISLFGSSNFDPKFPEFLQLFSQVKKLSLSHDTKRLLFDECQFHSIKSSFIHLISLPTLTSISGHAHGLPAWLLPACTHLKELKWTDIPSQRRYLRRHPLHDEGYFSGGLTTMHLEGSGAKIVSFIAWLHKNAESMSASQVKNVTLCFRSNPLSWSYPFSLLCNVTNLTLRFNQSFGNDFEYDPKRLTNLESLRLGTWLETAESTDPYKAMARVFSWLRTFATFPLLELQTIQIQVFYNPQDKWDHSPLLLQAANLILERSTVMTHIDNHFPQLASFSVYAPWLKSRHAGKVFAVPQNVLPGAIFQCGQRPPGVEVASKTFGDRGSLWPQ</sequence>
<accession>A0A8H5G2T2</accession>
<dbReference type="Proteomes" id="UP000559027">
    <property type="component" value="Unassembled WGS sequence"/>
</dbReference>
<dbReference type="SUPFAM" id="SSF52058">
    <property type="entry name" value="L domain-like"/>
    <property type="match status" value="1"/>
</dbReference>
<dbReference type="AlphaFoldDB" id="A0A8H5G2T2"/>
<keyword evidence="3" id="KW-1185">Reference proteome</keyword>
<dbReference type="OrthoDB" id="2921803at2759"/>
<proteinExistence type="predicted"/>
<comment type="caution">
    <text evidence="2">The sequence shown here is derived from an EMBL/GenBank/DDBJ whole genome shotgun (WGS) entry which is preliminary data.</text>
</comment>
<dbReference type="Pfam" id="PF12937">
    <property type="entry name" value="F-box-like"/>
    <property type="match status" value="1"/>
</dbReference>
<reference evidence="2 3" key="1">
    <citation type="journal article" date="2020" name="ISME J.">
        <title>Uncovering the hidden diversity of litter-decomposition mechanisms in mushroom-forming fungi.</title>
        <authorList>
            <person name="Floudas D."/>
            <person name="Bentzer J."/>
            <person name="Ahren D."/>
            <person name="Johansson T."/>
            <person name="Persson P."/>
            <person name="Tunlid A."/>
        </authorList>
    </citation>
    <scope>NUCLEOTIDE SEQUENCE [LARGE SCALE GENOMIC DNA]</scope>
    <source>
        <strain evidence="2 3">CBS 146.42</strain>
    </source>
</reference>
<evidence type="ECO:0000259" key="1">
    <source>
        <dbReference type="Pfam" id="PF12937"/>
    </source>
</evidence>
<dbReference type="InterPro" id="IPR001810">
    <property type="entry name" value="F-box_dom"/>
</dbReference>
<feature type="domain" description="F-box" evidence="1">
    <location>
        <begin position="3"/>
        <end position="41"/>
    </location>
</feature>
<evidence type="ECO:0000313" key="3">
    <source>
        <dbReference type="Proteomes" id="UP000559027"/>
    </source>
</evidence>